<evidence type="ECO:0008006" key="4">
    <source>
        <dbReference type="Google" id="ProtNLM"/>
    </source>
</evidence>
<feature type="region of interest" description="Disordered" evidence="1">
    <location>
        <begin position="1"/>
        <end position="89"/>
    </location>
</feature>
<protein>
    <recommendedName>
        <fullName evidence="4">BZIP domain-containing protein</fullName>
    </recommendedName>
</protein>
<organism evidence="2 3">
    <name type="scientific">Beauveria asiatica</name>
    <dbReference type="NCBI Taxonomy" id="1069075"/>
    <lineage>
        <taxon>Eukaryota</taxon>
        <taxon>Fungi</taxon>
        <taxon>Dikarya</taxon>
        <taxon>Ascomycota</taxon>
        <taxon>Pezizomycotina</taxon>
        <taxon>Sordariomycetes</taxon>
        <taxon>Hypocreomycetidae</taxon>
        <taxon>Hypocreales</taxon>
        <taxon>Cordycipitaceae</taxon>
        <taxon>Beauveria</taxon>
    </lineage>
</organism>
<reference evidence="2 3" key="1">
    <citation type="submission" date="2020-02" db="EMBL/GenBank/DDBJ databases">
        <title>Comparative genomics of the hypocrealean fungal genus Beauvera.</title>
        <authorList>
            <person name="Showalter D.N."/>
            <person name="Bushley K.E."/>
            <person name="Rehner S.A."/>
        </authorList>
    </citation>
    <scope>NUCLEOTIDE SEQUENCE [LARGE SCALE GENOMIC DNA]</scope>
    <source>
        <strain evidence="2 3">ARSEF4384</strain>
    </source>
</reference>
<evidence type="ECO:0000313" key="2">
    <source>
        <dbReference type="EMBL" id="KAK8141043.1"/>
    </source>
</evidence>
<feature type="compositionally biased region" description="Low complexity" evidence="1">
    <location>
        <begin position="136"/>
        <end position="153"/>
    </location>
</feature>
<proteinExistence type="predicted"/>
<feature type="compositionally biased region" description="Polar residues" evidence="1">
    <location>
        <begin position="1"/>
        <end position="17"/>
    </location>
</feature>
<dbReference type="PANTHER" id="PTHR39607:SF2">
    <property type="entry name" value="BZIP DOMAIN-CONTAINING PROTEIN"/>
    <property type="match status" value="1"/>
</dbReference>
<dbReference type="CDD" id="cd14688">
    <property type="entry name" value="bZIP_YAP"/>
    <property type="match status" value="1"/>
</dbReference>
<comment type="caution">
    <text evidence="2">The sequence shown here is derived from an EMBL/GenBank/DDBJ whole genome shotgun (WGS) entry which is preliminary data.</text>
</comment>
<keyword evidence="3" id="KW-1185">Reference proteome</keyword>
<accession>A0AAW0RGA8</accession>
<dbReference type="Proteomes" id="UP001397290">
    <property type="component" value="Unassembled WGS sequence"/>
</dbReference>
<feature type="compositionally biased region" description="Basic and acidic residues" evidence="1">
    <location>
        <begin position="62"/>
        <end position="81"/>
    </location>
</feature>
<dbReference type="InterPro" id="IPR052635">
    <property type="entry name" value="Sec_Metab_Biosynth_Reg"/>
</dbReference>
<feature type="compositionally biased region" description="Polar residues" evidence="1">
    <location>
        <begin position="124"/>
        <end position="135"/>
    </location>
</feature>
<sequence>MSSRMSGEGSHSPQTSPVIPKKKVKDAHWANITDPEQRRRIQNRIAQRKFHAFAPPAAPTGEKARENREMKEREMRNREHAGNSYRIPSAADISGDGALSGLPWGSVNLGHVVSRGHEAESKRSSSGRNTYNGDASSNQSSNNSNNHNNNNHNYTLPSYGQVAAQPISYGVGAAAAAEGQVMEDSPYFYGIGPPLMPAFFTQ</sequence>
<feature type="compositionally biased region" description="Basic residues" evidence="1">
    <location>
        <begin position="40"/>
        <end position="51"/>
    </location>
</feature>
<dbReference type="EMBL" id="JAAHCF010001245">
    <property type="protein sequence ID" value="KAK8141043.1"/>
    <property type="molecule type" value="Genomic_DNA"/>
</dbReference>
<feature type="region of interest" description="Disordered" evidence="1">
    <location>
        <begin position="115"/>
        <end position="157"/>
    </location>
</feature>
<dbReference type="PANTHER" id="PTHR39607">
    <property type="entry name" value="XANTHOCILLIN BIOSYNTHESIS CLUSTER TRANSCRIPTION FACTOR XANC-RELATED"/>
    <property type="match status" value="1"/>
</dbReference>
<evidence type="ECO:0000313" key="3">
    <source>
        <dbReference type="Proteomes" id="UP001397290"/>
    </source>
</evidence>
<evidence type="ECO:0000256" key="1">
    <source>
        <dbReference type="SAM" id="MobiDB-lite"/>
    </source>
</evidence>
<name>A0AAW0RGA8_9HYPO</name>
<dbReference type="AlphaFoldDB" id="A0AAW0RGA8"/>
<gene>
    <name evidence="2" type="ORF">G3M48_000960</name>
</gene>